<reference evidence="1" key="1">
    <citation type="submission" date="2014-05" db="EMBL/GenBank/DDBJ databases">
        <authorList>
            <person name="Chronopoulou M."/>
        </authorList>
    </citation>
    <scope>NUCLEOTIDE SEQUENCE</scope>
    <source>
        <tissue evidence="1">Whole organism</tissue>
    </source>
</reference>
<name>A0A0K2TJC1_LEPSM</name>
<dbReference type="AlphaFoldDB" id="A0A0K2TJC1"/>
<proteinExistence type="predicted"/>
<protein>
    <submittedName>
        <fullName evidence="1">Uncharacterized protein</fullName>
    </submittedName>
</protein>
<accession>A0A0K2TJC1</accession>
<evidence type="ECO:0000313" key="1">
    <source>
        <dbReference type="EMBL" id="CDW26019.1"/>
    </source>
</evidence>
<organism evidence="1">
    <name type="scientific">Lepeophtheirus salmonis</name>
    <name type="common">Salmon louse</name>
    <name type="synonym">Caligus salmonis</name>
    <dbReference type="NCBI Taxonomy" id="72036"/>
    <lineage>
        <taxon>Eukaryota</taxon>
        <taxon>Metazoa</taxon>
        <taxon>Ecdysozoa</taxon>
        <taxon>Arthropoda</taxon>
        <taxon>Crustacea</taxon>
        <taxon>Multicrustacea</taxon>
        <taxon>Hexanauplia</taxon>
        <taxon>Copepoda</taxon>
        <taxon>Siphonostomatoida</taxon>
        <taxon>Caligidae</taxon>
        <taxon>Lepeophtheirus</taxon>
    </lineage>
</organism>
<dbReference type="EMBL" id="HACA01008658">
    <property type="protein sequence ID" value="CDW26019.1"/>
    <property type="molecule type" value="Transcribed_RNA"/>
</dbReference>
<sequence length="27" mass="3130">MERTLKTSDRFSLFGPLIFSKVASIRE</sequence>